<dbReference type="AlphaFoldDB" id="A0AAV9XLA9"/>
<dbReference type="Gene3D" id="3.90.180.10">
    <property type="entry name" value="Medium-chain alcohol dehydrogenases, catalytic domain"/>
    <property type="match status" value="1"/>
</dbReference>
<dbReference type="EMBL" id="JAVHJO010000002">
    <property type="protein sequence ID" value="KAK6542746.1"/>
    <property type="molecule type" value="Genomic_DNA"/>
</dbReference>
<protein>
    <recommendedName>
        <fullName evidence="3">Enoyl reductase (ER) domain-containing protein</fullName>
    </recommendedName>
</protein>
<dbReference type="InterPro" id="IPR020843">
    <property type="entry name" value="ER"/>
</dbReference>
<dbReference type="PANTHER" id="PTHR45348">
    <property type="entry name" value="HYPOTHETICAL OXIDOREDUCTASE (EUROFUNG)"/>
    <property type="match status" value="1"/>
</dbReference>
<evidence type="ECO:0000256" key="1">
    <source>
        <dbReference type="ARBA" id="ARBA00008072"/>
    </source>
</evidence>
<dbReference type="CDD" id="cd08249">
    <property type="entry name" value="enoyl_reductase_like"/>
    <property type="match status" value="1"/>
</dbReference>
<evidence type="ECO:0000256" key="2">
    <source>
        <dbReference type="ARBA" id="ARBA00023002"/>
    </source>
</evidence>
<proteinExistence type="inferred from homology"/>
<dbReference type="SUPFAM" id="SSF50129">
    <property type="entry name" value="GroES-like"/>
    <property type="match status" value="1"/>
</dbReference>
<reference evidence="4 5" key="1">
    <citation type="submission" date="2019-10" db="EMBL/GenBank/DDBJ databases">
        <authorList>
            <person name="Palmer J.M."/>
        </authorList>
    </citation>
    <scope>NUCLEOTIDE SEQUENCE [LARGE SCALE GENOMIC DNA]</scope>
    <source>
        <strain evidence="4 5">TWF694</strain>
    </source>
</reference>
<keyword evidence="2" id="KW-0560">Oxidoreductase</keyword>
<keyword evidence="5" id="KW-1185">Reference proteome</keyword>
<evidence type="ECO:0000313" key="4">
    <source>
        <dbReference type="EMBL" id="KAK6542746.1"/>
    </source>
</evidence>
<dbReference type="InterPro" id="IPR013154">
    <property type="entry name" value="ADH-like_N"/>
</dbReference>
<dbReference type="Gene3D" id="3.40.50.720">
    <property type="entry name" value="NAD(P)-binding Rossmann-like Domain"/>
    <property type="match status" value="1"/>
</dbReference>
<comment type="similarity">
    <text evidence="1">Belongs to the zinc-containing alcohol dehydrogenase family.</text>
</comment>
<organism evidence="4 5">
    <name type="scientific">Orbilia ellipsospora</name>
    <dbReference type="NCBI Taxonomy" id="2528407"/>
    <lineage>
        <taxon>Eukaryota</taxon>
        <taxon>Fungi</taxon>
        <taxon>Dikarya</taxon>
        <taxon>Ascomycota</taxon>
        <taxon>Pezizomycotina</taxon>
        <taxon>Orbiliomycetes</taxon>
        <taxon>Orbiliales</taxon>
        <taxon>Orbiliaceae</taxon>
        <taxon>Orbilia</taxon>
    </lineage>
</organism>
<dbReference type="Pfam" id="PF08240">
    <property type="entry name" value="ADH_N"/>
    <property type="match status" value="1"/>
</dbReference>
<dbReference type="InterPro" id="IPR047122">
    <property type="entry name" value="Trans-enoyl_RdTase-like"/>
</dbReference>
<feature type="domain" description="Enoyl reductase (ER)" evidence="3">
    <location>
        <begin position="14"/>
        <end position="339"/>
    </location>
</feature>
<name>A0AAV9XLA9_9PEZI</name>
<dbReference type="SMART" id="SM00829">
    <property type="entry name" value="PKS_ER"/>
    <property type="match status" value="1"/>
</dbReference>
<dbReference type="GO" id="GO:0016651">
    <property type="term" value="F:oxidoreductase activity, acting on NAD(P)H"/>
    <property type="evidence" value="ECO:0007669"/>
    <property type="project" value="InterPro"/>
</dbReference>
<dbReference type="SUPFAM" id="SSF51735">
    <property type="entry name" value="NAD(P)-binding Rossmann-fold domains"/>
    <property type="match status" value="1"/>
</dbReference>
<evidence type="ECO:0000259" key="3">
    <source>
        <dbReference type="SMART" id="SM00829"/>
    </source>
</evidence>
<accession>A0AAV9XLA9</accession>
<dbReference type="Proteomes" id="UP001365542">
    <property type="component" value="Unassembled WGS sequence"/>
</dbReference>
<gene>
    <name evidence="4" type="ORF">TWF694_006687</name>
</gene>
<comment type="caution">
    <text evidence="4">The sequence shown here is derived from an EMBL/GenBank/DDBJ whole genome shotgun (WGS) entry which is preliminary data.</text>
</comment>
<dbReference type="InterPro" id="IPR011032">
    <property type="entry name" value="GroES-like_sf"/>
</dbReference>
<evidence type="ECO:0000313" key="5">
    <source>
        <dbReference type="Proteomes" id="UP001365542"/>
    </source>
</evidence>
<sequence>MSNKAAWLKAEKERPLVVEDAPMPVPGPHEVIIRNHAVAINPVNWALQAMAIFPVQYPFIGGNDAAGEIVEIGSEVKDYKVGDRVLAACWANGTPEGQANSAFQLYFSAKDEFIAKLPDNTSYAGGSVFPLAMATAASALFQKDKHGLELPKINPESQGKVVLVWGGGTSVGACAIQMLVGAGYDVATTANGRNLEAMKELGAKYVFDYTKETVVEDIVSALKGQDSVGAFCSVMGPDIIRCGQIVDKIGGKKFVSTVLPTNMPTTEGLPEGVETCNVWGDTLFQCEVGAVVWGWITPALETGALKPAPPPLIVGEGLGQAQVAVDRWKEGVSYQKVVFTL</sequence>
<dbReference type="InterPro" id="IPR036291">
    <property type="entry name" value="NAD(P)-bd_dom_sf"/>
</dbReference>
<dbReference type="PANTHER" id="PTHR45348:SF2">
    <property type="entry name" value="ZINC-TYPE ALCOHOL DEHYDROGENASE-LIKE PROTEIN C2E1P3.01"/>
    <property type="match status" value="1"/>
</dbReference>